<dbReference type="InterPro" id="IPR030677">
    <property type="entry name" value="Nnr"/>
</dbReference>
<evidence type="ECO:0000256" key="1">
    <source>
        <dbReference type="ARBA" id="ARBA00000013"/>
    </source>
</evidence>
<keyword evidence="8 17" id="KW-0521">NADP</keyword>
<comment type="catalytic activity">
    <reaction evidence="16 17 19">
        <text>(6S)-NADPHX + ADP = AMP + phosphate + NADPH + H(+)</text>
        <dbReference type="Rhea" id="RHEA:32235"/>
        <dbReference type="ChEBI" id="CHEBI:15378"/>
        <dbReference type="ChEBI" id="CHEBI:43474"/>
        <dbReference type="ChEBI" id="CHEBI:57783"/>
        <dbReference type="ChEBI" id="CHEBI:64076"/>
        <dbReference type="ChEBI" id="CHEBI:456215"/>
        <dbReference type="ChEBI" id="CHEBI:456216"/>
        <dbReference type="EC" id="4.2.1.136"/>
    </reaction>
</comment>
<dbReference type="InterPro" id="IPR036652">
    <property type="entry name" value="YjeF_N_dom_sf"/>
</dbReference>
<gene>
    <name evidence="17" type="primary">nnrD</name>
    <name evidence="18" type="synonym">nnrE</name>
    <name evidence="22" type="ORF">LRP50_22300</name>
</gene>
<dbReference type="PROSITE" id="PS51383">
    <property type="entry name" value="YJEF_C_3"/>
    <property type="match status" value="1"/>
</dbReference>
<evidence type="ECO:0000256" key="3">
    <source>
        <dbReference type="ARBA" id="ARBA00006001"/>
    </source>
</evidence>
<dbReference type="EC" id="5.1.99.6" evidence="19"/>
<comment type="function">
    <text evidence="18">Catalyzes the epimerization of the S- and R-forms of NAD(P)HX, a damaged form of NAD(P)H that is a result of enzymatic or heat-dependent hydration. This is a prerequisite for the S-specific NAD(P)H-hydrate dehydratase to allow the repair of both epimers of NAD(P)HX.</text>
</comment>
<comment type="function">
    <text evidence="14 19">Bifunctional enzyme that catalyzes the epimerization of the S- and R-forms of NAD(P)HX and the dehydration of the S-form of NAD(P)HX at the expense of ADP, which is converted to AMP. This allows the repair of both epimers of NAD(P)HX, a damaged form of NAD(P)H that is a result of enzymatic or heat-dependent hydration.</text>
</comment>
<evidence type="ECO:0000256" key="15">
    <source>
        <dbReference type="ARBA" id="ARBA00048238"/>
    </source>
</evidence>
<evidence type="ECO:0000256" key="17">
    <source>
        <dbReference type="HAMAP-Rule" id="MF_01965"/>
    </source>
</evidence>
<dbReference type="PANTHER" id="PTHR12592">
    <property type="entry name" value="ATP-DEPENDENT (S)-NAD(P)H-HYDRATE DEHYDRATASE FAMILY MEMBER"/>
    <property type="match status" value="1"/>
</dbReference>
<dbReference type="HAMAP" id="MF_01965">
    <property type="entry name" value="NADHX_dehydratase"/>
    <property type="match status" value="1"/>
</dbReference>
<evidence type="ECO:0000256" key="12">
    <source>
        <dbReference type="ARBA" id="ARBA00023239"/>
    </source>
</evidence>
<dbReference type="Proteomes" id="UP001149400">
    <property type="component" value="Unassembled WGS sequence"/>
</dbReference>
<comment type="function">
    <text evidence="17">Catalyzes the dehydration of the S-form of NAD(P)HX at the expense of ADP, which is converted to AMP. Together with NAD(P)HX epimerase, which catalyzes the epimerization of the S- and R-forms, the enzyme allows the repair of both epimers of NAD(P)HX, a damaged form of NAD(P)H that is a result of enzymatic or heat-dependent hydration.</text>
</comment>
<dbReference type="InterPro" id="IPR029056">
    <property type="entry name" value="Ribokinase-like"/>
</dbReference>
<comment type="similarity">
    <text evidence="4 19">In the C-terminal section; belongs to the NnrD/CARKD family.</text>
</comment>
<evidence type="ECO:0000256" key="2">
    <source>
        <dbReference type="ARBA" id="ARBA00000909"/>
    </source>
</evidence>
<dbReference type="NCBIfam" id="TIGR00196">
    <property type="entry name" value="yjeF_cterm"/>
    <property type="match status" value="1"/>
</dbReference>
<evidence type="ECO:0000259" key="21">
    <source>
        <dbReference type="PROSITE" id="PS51385"/>
    </source>
</evidence>
<evidence type="ECO:0000256" key="10">
    <source>
        <dbReference type="ARBA" id="ARBA00023027"/>
    </source>
</evidence>
<keyword evidence="5 18" id="KW-0479">Metal-binding</keyword>
<feature type="binding site" evidence="17">
    <location>
        <position position="325"/>
    </location>
    <ligand>
        <name>(6S)-NADPHX</name>
        <dbReference type="ChEBI" id="CHEBI:64076"/>
    </ligand>
</feature>
<comment type="catalytic activity">
    <reaction evidence="1 18 19">
        <text>(6R)-NADHX = (6S)-NADHX</text>
        <dbReference type="Rhea" id="RHEA:32215"/>
        <dbReference type="ChEBI" id="CHEBI:64074"/>
        <dbReference type="ChEBI" id="CHEBI:64075"/>
        <dbReference type="EC" id="5.1.99.6"/>
    </reaction>
</comment>
<dbReference type="PANTHER" id="PTHR12592:SF0">
    <property type="entry name" value="ATP-DEPENDENT (S)-NAD(P)H-HYDRATE DEHYDRATASE"/>
    <property type="match status" value="1"/>
</dbReference>
<dbReference type="PROSITE" id="PS51385">
    <property type="entry name" value="YJEF_N"/>
    <property type="match status" value="1"/>
</dbReference>
<evidence type="ECO:0000256" key="14">
    <source>
        <dbReference type="ARBA" id="ARBA00025153"/>
    </source>
</evidence>
<evidence type="ECO:0000256" key="11">
    <source>
        <dbReference type="ARBA" id="ARBA00023235"/>
    </source>
</evidence>
<keyword evidence="11 18" id="KW-0413">Isomerase</keyword>
<feature type="binding site" evidence="17">
    <location>
        <position position="371"/>
    </location>
    <ligand>
        <name>(6S)-NADPHX</name>
        <dbReference type="ChEBI" id="CHEBI:64076"/>
    </ligand>
</feature>
<feature type="binding site" evidence="17">
    <location>
        <position position="437"/>
    </location>
    <ligand>
        <name>(6S)-NADPHX</name>
        <dbReference type="ChEBI" id="CHEBI:64076"/>
    </ligand>
</feature>
<evidence type="ECO:0000313" key="22">
    <source>
        <dbReference type="EMBL" id="MDD1795853.1"/>
    </source>
</evidence>
<name>A0ABT5R6F2_9GAMM</name>
<feature type="binding site" evidence="18">
    <location>
        <position position="141"/>
    </location>
    <ligand>
        <name>(6S)-NADPHX</name>
        <dbReference type="ChEBI" id="CHEBI:64076"/>
    </ligand>
</feature>
<comment type="similarity">
    <text evidence="17">Belongs to the NnrD/CARKD family.</text>
</comment>
<evidence type="ECO:0000256" key="5">
    <source>
        <dbReference type="ARBA" id="ARBA00022723"/>
    </source>
</evidence>
<keyword evidence="12 17" id="KW-0456">Lyase</keyword>
<dbReference type="PROSITE" id="PS01050">
    <property type="entry name" value="YJEF_C_2"/>
    <property type="match status" value="1"/>
</dbReference>
<dbReference type="Pfam" id="PF01256">
    <property type="entry name" value="Carb_kinase"/>
    <property type="match status" value="1"/>
</dbReference>
<feature type="domain" description="YjeF C-terminal" evidence="20">
    <location>
        <begin position="226"/>
        <end position="493"/>
    </location>
</feature>
<feature type="binding site" evidence="18">
    <location>
        <position position="126"/>
    </location>
    <ligand>
        <name>K(+)</name>
        <dbReference type="ChEBI" id="CHEBI:29103"/>
    </ligand>
</feature>
<dbReference type="NCBIfam" id="TIGR00197">
    <property type="entry name" value="yjeF_nterm"/>
    <property type="match status" value="1"/>
</dbReference>
<dbReference type="RefSeq" id="WP_274166624.1">
    <property type="nucleotide sequence ID" value="NZ_JAJUBC010000036.1"/>
</dbReference>
<keyword evidence="10 17" id="KW-0520">NAD</keyword>
<comment type="catalytic activity">
    <reaction evidence="15 17 19">
        <text>(6S)-NADHX + ADP = AMP + phosphate + NADH + H(+)</text>
        <dbReference type="Rhea" id="RHEA:32223"/>
        <dbReference type="ChEBI" id="CHEBI:15378"/>
        <dbReference type="ChEBI" id="CHEBI:43474"/>
        <dbReference type="ChEBI" id="CHEBI:57945"/>
        <dbReference type="ChEBI" id="CHEBI:64074"/>
        <dbReference type="ChEBI" id="CHEBI:456215"/>
        <dbReference type="ChEBI" id="CHEBI:456216"/>
        <dbReference type="EC" id="4.2.1.136"/>
    </reaction>
</comment>
<evidence type="ECO:0000256" key="8">
    <source>
        <dbReference type="ARBA" id="ARBA00022857"/>
    </source>
</evidence>
<feature type="binding site" evidence="18">
    <location>
        <position position="159"/>
    </location>
    <ligand>
        <name>(6S)-NADPHX</name>
        <dbReference type="ChEBI" id="CHEBI:64076"/>
    </ligand>
</feature>
<feature type="binding site" evidence="17">
    <location>
        <position position="261"/>
    </location>
    <ligand>
        <name>(6S)-NADPHX</name>
        <dbReference type="ChEBI" id="CHEBI:64076"/>
    </ligand>
</feature>
<comment type="similarity">
    <text evidence="18">Belongs to the NnrE/AIBP family.</text>
</comment>
<sequence length="493" mass="52024">MAASLPQSLYRSDQVKRGERKIASDLGVEMYDLMERAGLAAFCLLRQRWPEAKKILITCGSGNNGGDGYVVGRLALEAGLQVVLWSASDPETLTGEARTAKQAFLAQSGVILSADLPSEPFDLIVDALFGTGLSRAVEGHYRDAIKVINASGSPVLAIDIPSGLHADTGSVFGDAINADCTISFVALKQGLFTGKAADHCGHIVFDGLGIHEAFEAHIPTSVTLLGVNLLKDFQPVRRRSAHKGQCGRLLCIGGQQGMGGAIILCGQAALRTGAGLVALLTDKTHINAILASQPELMIRQWQKEDGAQALSSVIHWADVLALGPGLGQSVWARALFEAALASQLPVVVDADALSLLSHFPHNYDHWVLTPHPGEAARLLDLTVEEIERDRFSAVKEIHNRYGGVVVLKGAGTIVYDGTYCSVIHAGNPGMASGGMGDVLTGVIASCLAQTQSVKEAARFGTLLHSYAADIAAQHGERGLLASDLLPLLGNNIE</sequence>
<feature type="binding site" evidence="18">
    <location>
        <position position="64"/>
    </location>
    <ligand>
        <name>K(+)</name>
        <dbReference type="ChEBI" id="CHEBI:29103"/>
    </ligand>
</feature>
<proteinExistence type="inferred from homology"/>
<feature type="domain" description="YjeF N-terminal" evidence="21">
    <location>
        <begin position="15"/>
        <end position="216"/>
    </location>
</feature>
<evidence type="ECO:0000256" key="19">
    <source>
        <dbReference type="PIRNR" id="PIRNR017184"/>
    </source>
</evidence>
<dbReference type="InterPro" id="IPR004443">
    <property type="entry name" value="YjeF_N_dom"/>
</dbReference>
<protein>
    <recommendedName>
        <fullName evidence="19">Bifunctional NAD(P)H-hydrate repair enzyme</fullName>
    </recommendedName>
    <alternativeName>
        <fullName evidence="19">Nicotinamide nucleotide repair protein</fullName>
    </alternativeName>
    <domain>
        <recommendedName>
            <fullName evidence="19">ADP-dependent (S)-NAD(P)H-hydrate dehydratase</fullName>
            <ecNumber evidence="19">4.2.1.136</ecNumber>
        </recommendedName>
        <alternativeName>
            <fullName evidence="19">ADP-dependent NAD(P)HX dehydratase</fullName>
        </alternativeName>
    </domain>
    <domain>
        <recommendedName>
            <fullName evidence="19">NAD(P)H-hydrate epimerase</fullName>
            <ecNumber evidence="19">5.1.99.6</ecNumber>
        </recommendedName>
    </domain>
</protein>
<dbReference type="Gene3D" id="3.40.50.10260">
    <property type="entry name" value="YjeF N-terminal domain"/>
    <property type="match status" value="1"/>
</dbReference>
<evidence type="ECO:0000259" key="20">
    <source>
        <dbReference type="PROSITE" id="PS51383"/>
    </source>
</evidence>
<dbReference type="InterPro" id="IPR000631">
    <property type="entry name" value="CARKD"/>
</dbReference>
<comment type="cofactor">
    <cofactor evidence="17">
        <name>Mg(2+)</name>
        <dbReference type="ChEBI" id="CHEBI:18420"/>
    </cofactor>
</comment>
<comment type="subunit">
    <text evidence="17">Homotetramer.</text>
</comment>
<keyword evidence="7 17" id="KW-0067">ATP-binding</keyword>
<feature type="binding site" evidence="17">
    <location>
        <position position="436"/>
    </location>
    <ligand>
        <name>AMP</name>
        <dbReference type="ChEBI" id="CHEBI:456215"/>
    </ligand>
</feature>
<evidence type="ECO:0000256" key="13">
    <source>
        <dbReference type="ARBA" id="ARBA00023268"/>
    </source>
</evidence>
<dbReference type="PIRSF" id="PIRSF017184">
    <property type="entry name" value="Nnr"/>
    <property type="match status" value="1"/>
</dbReference>
<feature type="binding site" evidence="17">
    <location>
        <begin position="408"/>
        <end position="412"/>
    </location>
    <ligand>
        <name>AMP</name>
        <dbReference type="ChEBI" id="CHEBI:456215"/>
    </ligand>
</feature>
<dbReference type="Pfam" id="PF03853">
    <property type="entry name" value="YjeF_N"/>
    <property type="match status" value="1"/>
</dbReference>
<organism evidence="22 23">
    <name type="scientific">Enterovibrio gelatinilyticus</name>
    <dbReference type="NCBI Taxonomy" id="2899819"/>
    <lineage>
        <taxon>Bacteria</taxon>
        <taxon>Pseudomonadati</taxon>
        <taxon>Pseudomonadota</taxon>
        <taxon>Gammaproteobacteria</taxon>
        <taxon>Vibrionales</taxon>
        <taxon>Vibrionaceae</taxon>
        <taxon>Enterovibrio</taxon>
    </lineage>
</organism>
<comment type="cofactor">
    <cofactor evidence="18 19">
        <name>K(+)</name>
        <dbReference type="ChEBI" id="CHEBI:29103"/>
    </cofactor>
    <text evidence="18 19">Binds 1 potassium ion per subunit.</text>
</comment>
<dbReference type="SUPFAM" id="SSF53613">
    <property type="entry name" value="Ribokinase-like"/>
    <property type="match status" value="1"/>
</dbReference>
<feature type="binding site" evidence="18">
    <location>
        <begin position="63"/>
        <end position="67"/>
    </location>
    <ligand>
        <name>(6S)-NADPHX</name>
        <dbReference type="ChEBI" id="CHEBI:64076"/>
    </ligand>
</feature>
<evidence type="ECO:0000256" key="4">
    <source>
        <dbReference type="ARBA" id="ARBA00009524"/>
    </source>
</evidence>
<reference evidence="22" key="1">
    <citation type="submission" date="2021-12" db="EMBL/GenBank/DDBJ databases">
        <title>Enterovibrio ZSDZ35 sp. nov. and Enterovibrio ZSDZ42 sp. nov., isolated from coastal seawater in Qingdao.</title>
        <authorList>
            <person name="Zhang P."/>
        </authorList>
    </citation>
    <scope>NUCLEOTIDE SEQUENCE</scope>
    <source>
        <strain evidence="22">ZSDZ42</strain>
    </source>
</reference>
<dbReference type="SUPFAM" id="SSF64153">
    <property type="entry name" value="YjeF N-terminal domain-like"/>
    <property type="match status" value="1"/>
</dbReference>
<accession>A0ABT5R6F2</accession>
<evidence type="ECO:0000256" key="6">
    <source>
        <dbReference type="ARBA" id="ARBA00022741"/>
    </source>
</evidence>
<evidence type="ECO:0000256" key="16">
    <source>
        <dbReference type="ARBA" id="ARBA00049209"/>
    </source>
</evidence>
<dbReference type="CDD" id="cd01171">
    <property type="entry name" value="YXKO-related"/>
    <property type="match status" value="1"/>
</dbReference>
<comment type="similarity">
    <text evidence="3 19">In the N-terminal section; belongs to the NnrE/AIBP family.</text>
</comment>
<keyword evidence="23" id="KW-1185">Reference proteome</keyword>
<keyword evidence="9 18" id="KW-0630">Potassium</keyword>
<keyword evidence="13" id="KW-0511">Multifunctional enzyme</keyword>
<evidence type="ECO:0000313" key="23">
    <source>
        <dbReference type="Proteomes" id="UP001149400"/>
    </source>
</evidence>
<evidence type="ECO:0000256" key="18">
    <source>
        <dbReference type="HAMAP-Rule" id="MF_01966"/>
    </source>
</evidence>
<evidence type="ECO:0000256" key="9">
    <source>
        <dbReference type="ARBA" id="ARBA00022958"/>
    </source>
</evidence>
<comment type="catalytic activity">
    <reaction evidence="2 18 19">
        <text>(6R)-NADPHX = (6S)-NADPHX</text>
        <dbReference type="Rhea" id="RHEA:32227"/>
        <dbReference type="ChEBI" id="CHEBI:64076"/>
        <dbReference type="ChEBI" id="CHEBI:64077"/>
        <dbReference type="EC" id="5.1.99.6"/>
    </reaction>
</comment>
<dbReference type="HAMAP" id="MF_01966">
    <property type="entry name" value="NADHX_epimerase"/>
    <property type="match status" value="1"/>
</dbReference>
<feature type="binding site" evidence="18">
    <location>
        <begin position="130"/>
        <end position="136"/>
    </location>
    <ligand>
        <name>(6S)-NADPHX</name>
        <dbReference type="ChEBI" id="CHEBI:64076"/>
    </ligand>
</feature>
<dbReference type="EMBL" id="JAJUBC010000036">
    <property type="protein sequence ID" value="MDD1795853.1"/>
    <property type="molecule type" value="Genomic_DNA"/>
</dbReference>
<keyword evidence="6 17" id="KW-0547">Nucleotide-binding</keyword>
<comment type="caution">
    <text evidence="22">The sequence shown here is derived from an EMBL/GenBank/DDBJ whole genome shotgun (WGS) entry which is preliminary data.</text>
</comment>
<dbReference type="InterPro" id="IPR017953">
    <property type="entry name" value="Carbohydrate_kinase_pred_CS"/>
</dbReference>
<feature type="binding site" evidence="18">
    <location>
        <position position="162"/>
    </location>
    <ligand>
        <name>K(+)</name>
        <dbReference type="ChEBI" id="CHEBI:29103"/>
    </ligand>
</feature>
<dbReference type="Gene3D" id="3.40.1190.20">
    <property type="match status" value="1"/>
</dbReference>
<evidence type="ECO:0000256" key="7">
    <source>
        <dbReference type="ARBA" id="ARBA00022840"/>
    </source>
</evidence>
<dbReference type="EC" id="4.2.1.136" evidence="19"/>